<keyword evidence="2" id="KW-0812">Transmembrane</keyword>
<evidence type="ECO:0000256" key="1">
    <source>
        <dbReference type="SAM" id="MobiDB-lite"/>
    </source>
</evidence>
<organismHost>
    <name type="scientific">Saimiri sciureus</name>
    <name type="common">Common squirrel monkey</name>
    <dbReference type="NCBI Taxonomy" id="9521"/>
</organismHost>
<gene>
    <name evidence="3" type="primary">StpB</name>
</gene>
<proteinExistence type="predicted"/>
<dbReference type="EMBL" id="AF109908">
    <property type="protein sequence ID" value="AAG36721.1"/>
    <property type="molecule type" value="Genomic_DNA"/>
</dbReference>
<name>Q9DSS4_SHV2</name>
<evidence type="ECO:0000256" key="2">
    <source>
        <dbReference type="SAM" id="Phobius"/>
    </source>
</evidence>
<feature type="transmembrane region" description="Helical" evidence="2">
    <location>
        <begin position="145"/>
        <end position="166"/>
    </location>
</feature>
<reference evidence="3" key="1">
    <citation type="submission" date="1998-11" db="EMBL/GenBank/DDBJ databases">
        <authorList>
            <person name="Hoer S."/>
            <person name="Ensser A."/>
            <person name="Ballmer-Hofer K."/>
            <person name="Jung J.U."/>
            <person name="Biesinger B."/>
        </authorList>
    </citation>
    <scope>NUCLEOTIDE SEQUENCE</scope>
    <source>
        <strain evidence="3">Herpesvirus saimiri</strain>
    </source>
</reference>
<keyword evidence="2" id="KW-1133">Transmembrane helix</keyword>
<organism evidence="3">
    <name type="scientific">Saimiriine herpesvirus 2</name>
    <name type="common">SaHV-2</name>
    <name type="synonym">Herpesvirus saimiri</name>
    <dbReference type="NCBI Taxonomy" id="10381"/>
    <lineage>
        <taxon>Viruses</taxon>
        <taxon>Duplodnaviria</taxon>
        <taxon>Heunggongvirae</taxon>
        <taxon>Peploviricota</taxon>
        <taxon>Herviviricetes</taxon>
        <taxon>Herpesvirales</taxon>
        <taxon>Orthoherpesviridae</taxon>
        <taxon>Gammaherpesvirinae</taxon>
        <taxon>Rhadinovirus</taxon>
        <taxon>Rhadinovirus saimiriinegamma2</taxon>
    </lineage>
</organism>
<sequence>MAWGLGPPEENDESRGGERSGESSSNRQQCEIEGSGERPPPTQHTDERPSHRVNGNEPQNPYLPQLYARPYGNGGLGQQRYYPPVQETQPPGSGPLSLLTQGPRGIGNDRTSGNSNIYAEIGSMSSDEEGQRHQESGNDCNLTNVLLVIIIVLLIIIICLMLAFMLRYWKL</sequence>
<evidence type="ECO:0000313" key="3">
    <source>
        <dbReference type="EMBL" id="AAG36721.1"/>
    </source>
</evidence>
<dbReference type="InterPro" id="IPR016318">
    <property type="entry name" value="Transforming_StpA/StpB"/>
</dbReference>
<accession>Q9DSS4</accession>
<protein>
    <submittedName>
        <fullName evidence="3">StpB protein</fullName>
    </submittedName>
</protein>
<feature type="region of interest" description="Disordered" evidence="1">
    <location>
        <begin position="1"/>
        <end position="114"/>
    </location>
</feature>
<reference evidence="3" key="2">
    <citation type="journal article" date="2001" name="J. Gen. Virol.">
        <title>Herpesvirus saimiri protein StpB associates with cellular Src.</title>
        <authorList>
            <person name="Hor S."/>
            <person name="Ensser A."/>
            <person name="Reiss C."/>
            <person name="Ballmer-Hofer K."/>
            <person name="Biesinger B."/>
        </authorList>
    </citation>
    <scope>NUCLEOTIDE SEQUENCE</scope>
    <source>
        <strain evidence="3">Herpesvirus saimiri</strain>
    </source>
</reference>
<keyword evidence="2" id="KW-0472">Membrane</keyword>
<dbReference type="PIRSF" id="PIRSF001786">
    <property type="entry name" value="Transform_StpA/StpB"/>
    <property type="match status" value="1"/>
</dbReference>